<dbReference type="RefSeq" id="WP_215625565.1">
    <property type="nucleotide sequence ID" value="NZ_CP067089.2"/>
</dbReference>
<keyword evidence="4" id="KW-1185">Reference proteome</keyword>
<dbReference type="InterPro" id="IPR032466">
    <property type="entry name" value="Metal_Hydrolase"/>
</dbReference>
<organism evidence="3 4">
    <name type="scientific">Breznakiella homolactica</name>
    <dbReference type="NCBI Taxonomy" id="2798577"/>
    <lineage>
        <taxon>Bacteria</taxon>
        <taxon>Pseudomonadati</taxon>
        <taxon>Spirochaetota</taxon>
        <taxon>Spirochaetia</taxon>
        <taxon>Spirochaetales</taxon>
        <taxon>Breznakiellaceae</taxon>
        <taxon>Breznakiella</taxon>
    </lineage>
</organism>
<evidence type="ECO:0000256" key="1">
    <source>
        <dbReference type="ARBA" id="ARBA00022801"/>
    </source>
</evidence>
<dbReference type="GO" id="GO:0016810">
    <property type="term" value="F:hydrolase activity, acting on carbon-nitrogen (but not peptide) bonds"/>
    <property type="evidence" value="ECO:0007669"/>
    <property type="project" value="InterPro"/>
</dbReference>
<dbReference type="Gene3D" id="3.20.20.140">
    <property type="entry name" value="Metal-dependent hydrolases"/>
    <property type="match status" value="1"/>
</dbReference>
<dbReference type="InterPro" id="IPR011059">
    <property type="entry name" value="Metal-dep_hydrolase_composite"/>
</dbReference>
<dbReference type="Proteomes" id="UP000595917">
    <property type="component" value="Chromosome"/>
</dbReference>
<reference evidence="3" key="1">
    <citation type="submission" date="2021-01" db="EMBL/GenBank/DDBJ databases">
        <title>Description of Breznakiella homolactica.</title>
        <authorList>
            <person name="Song Y."/>
            <person name="Brune A."/>
        </authorList>
    </citation>
    <scope>NUCLEOTIDE SEQUENCE</scope>
    <source>
        <strain evidence="3">RmG30</strain>
    </source>
</reference>
<accession>A0A7T7XKV5</accession>
<dbReference type="SUPFAM" id="SSF51556">
    <property type="entry name" value="Metallo-dependent hydrolases"/>
    <property type="match status" value="1"/>
</dbReference>
<dbReference type="PANTHER" id="PTHR43794:SF11">
    <property type="entry name" value="AMIDOHYDROLASE-RELATED DOMAIN-CONTAINING PROTEIN"/>
    <property type="match status" value="1"/>
</dbReference>
<evidence type="ECO:0000259" key="2">
    <source>
        <dbReference type="Pfam" id="PF01979"/>
    </source>
</evidence>
<dbReference type="KEGG" id="bhc:JFL75_15150"/>
<evidence type="ECO:0000313" key="4">
    <source>
        <dbReference type="Proteomes" id="UP000595917"/>
    </source>
</evidence>
<keyword evidence="1" id="KW-0378">Hydrolase</keyword>
<dbReference type="Gene3D" id="2.30.40.10">
    <property type="entry name" value="Urease, subunit C, domain 1"/>
    <property type="match status" value="1"/>
</dbReference>
<dbReference type="Pfam" id="PF01979">
    <property type="entry name" value="Amidohydro_1"/>
    <property type="match status" value="1"/>
</dbReference>
<dbReference type="SUPFAM" id="SSF51338">
    <property type="entry name" value="Composite domain of metallo-dependent hydrolases"/>
    <property type="match status" value="1"/>
</dbReference>
<feature type="domain" description="Amidohydrolase-related" evidence="2">
    <location>
        <begin position="56"/>
        <end position="403"/>
    </location>
</feature>
<name>A0A7T7XKV5_9SPIR</name>
<protein>
    <submittedName>
        <fullName evidence="3">Amidohydrolase</fullName>
    </submittedName>
</protein>
<proteinExistence type="predicted"/>
<evidence type="ECO:0000313" key="3">
    <source>
        <dbReference type="EMBL" id="QQO08259.1"/>
    </source>
</evidence>
<sequence length="440" mass="47756">MNYLITNVHILTMDTAMTEYPRGSIAVRDGRIAAVGNFEITPEYMDYTVIDGDGAMAVPGFINAHTHSGMIPFRSLGDDCPDRLRRFLFPLENEAMTPELASLSARYACAEMLLAGTTCFVDMYYFEDHIARAVQQMGMRAFLGETVIGQPCCDSPEPHGGLEYGERFIREWAGDPLITPIIAPHATNTNSPEKIRESFELSQKYNVPMSMHVSEMDYEVTYFKEKFGKTPIAFLESLGVLSPQFIAAHCILAEEGDIEILARTGTAVAHCIGANTKSGKGVAPVKAMLASGVPVALGTDGPSSGNTLDTFTQFDLFAKFHKTANRDRALFPASEIVRLATSGAAKALGIHDSVGSLEPGKKADITLVETKSANMFPVFDPYAVLVYSAKSANVDTVFVDGRLLVRGKILTGTPLEIIREDLSLGMADFSGKAKILAEQI</sequence>
<dbReference type="AlphaFoldDB" id="A0A7T7XKV5"/>
<dbReference type="InterPro" id="IPR050287">
    <property type="entry name" value="MTA/SAH_deaminase"/>
</dbReference>
<dbReference type="InterPro" id="IPR006680">
    <property type="entry name" value="Amidohydro-rel"/>
</dbReference>
<gene>
    <name evidence="3" type="ORF">JFL75_15150</name>
</gene>
<dbReference type="PANTHER" id="PTHR43794">
    <property type="entry name" value="AMINOHYDROLASE SSNA-RELATED"/>
    <property type="match status" value="1"/>
</dbReference>
<dbReference type="EMBL" id="CP067089">
    <property type="protein sequence ID" value="QQO08259.1"/>
    <property type="molecule type" value="Genomic_DNA"/>
</dbReference>
<dbReference type="CDD" id="cd01298">
    <property type="entry name" value="ATZ_TRZ_like"/>
    <property type="match status" value="1"/>
</dbReference>